<dbReference type="Gene3D" id="3.90.105.10">
    <property type="entry name" value="Molybdopterin biosynthesis moea protein, domain 2"/>
    <property type="match status" value="1"/>
</dbReference>
<keyword evidence="4" id="KW-0663">Pyridoxal phosphate</keyword>
<dbReference type="SUPFAM" id="SSF55904">
    <property type="entry name" value="Ornithine decarboxylase C-terminal domain"/>
    <property type="match status" value="1"/>
</dbReference>
<evidence type="ECO:0000259" key="7">
    <source>
        <dbReference type="Pfam" id="PF03711"/>
    </source>
</evidence>
<feature type="domain" description="Orn/Lys/Arg decarboxylase C-terminal" evidence="7">
    <location>
        <begin position="392"/>
        <end position="440"/>
    </location>
</feature>
<evidence type="ECO:0000256" key="5">
    <source>
        <dbReference type="ARBA" id="ARBA00023239"/>
    </source>
</evidence>
<dbReference type="Proteomes" id="UP000249579">
    <property type="component" value="Unassembled WGS sequence"/>
</dbReference>
<evidence type="ECO:0000256" key="2">
    <source>
        <dbReference type="ARBA" id="ARBA00010671"/>
    </source>
</evidence>
<comment type="caution">
    <text evidence="8">The sequence shown here is derived from an EMBL/GenBank/DDBJ whole genome shotgun (WGS) entry which is preliminary data.</text>
</comment>
<gene>
    <name evidence="8" type="ORF">BHX94_11640</name>
</gene>
<evidence type="ECO:0000313" key="9">
    <source>
        <dbReference type="Proteomes" id="UP000249579"/>
    </source>
</evidence>
<dbReference type="Pfam" id="PF03711">
    <property type="entry name" value="OKR_DC_1_C"/>
    <property type="match status" value="1"/>
</dbReference>
<comment type="cofactor">
    <cofactor evidence="1">
        <name>pyridoxal 5'-phosphate</name>
        <dbReference type="ChEBI" id="CHEBI:597326"/>
    </cofactor>
</comment>
<name>A0A328A1T0_9STAP</name>
<reference evidence="8 9" key="1">
    <citation type="journal article" date="2018" name="Front. Microbiol.">
        <title>Description and Comparative Genomics of Macrococcus caseolyticus subsp. hominis subsp. nov., Macrococcus goetzii sp. nov., Macrococcus epidermidis sp. nov., and Macrococcus bohemicus sp. nov., Novel Macrococci From Human Clinical Material With Virulence Potential and Suspected Uptake of Foreign DNA by Natural Transformation.</title>
        <authorList>
            <person name="Maslanova I."/>
            <person name="Wertheimer Z."/>
            <person name="Sedlacek I."/>
            <person name="Svec P."/>
            <person name="Indrakova A."/>
            <person name="Kovarovic V."/>
            <person name="Schumann P."/>
            <person name="Sproer C."/>
            <person name="Kralova S."/>
            <person name="Sedo O."/>
            <person name="Kristofova L."/>
            <person name="Vrbovska V."/>
            <person name="Fuzik T."/>
            <person name="Petras P."/>
            <person name="Zdrahal Z."/>
            <person name="Ruzickova V."/>
            <person name="Doskar J."/>
            <person name="Pantucek R."/>
        </authorList>
    </citation>
    <scope>NUCLEOTIDE SEQUENCE [LARGE SCALE GENOMIC DNA]</scope>
    <source>
        <strain evidence="8 9">03/115</strain>
    </source>
</reference>
<comment type="similarity">
    <text evidence="2">Belongs to the Orn/Lys/Arg decarboxylase class-I family.</text>
</comment>
<dbReference type="PANTHER" id="PTHR43277:SF3">
    <property type="entry name" value="DECARBOXYLASE, PUTATIVE-RELATED"/>
    <property type="match status" value="1"/>
</dbReference>
<feature type="domain" description="Orn/Lys/Arg decarboxylases family 1 pyridoxal-P attachment site" evidence="6">
    <location>
        <begin position="13"/>
        <end position="300"/>
    </location>
</feature>
<evidence type="ECO:0000256" key="4">
    <source>
        <dbReference type="ARBA" id="ARBA00022898"/>
    </source>
</evidence>
<dbReference type="InterPro" id="IPR036633">
    <property type="entry name" value="Prn/Lys/Arg_de-COase_C_sf"/>
</dbReference>
<dbReference type="InterPro" id="IPR015421">
    <property type="entry name" value="PyrdxlP-dep_Trfase_major"/>
</dbReference>
<dbReference type="SUPFAM" id="SSF53383">
    <property type="entry name" value="PLP-dependent transferases"/>
    <property type="match status" value="1"/>
</dbReference>
<dbReference type="AlphaFoldDB" id="A0A328A1T0"/>
<dbReference type="PANTHER" id="PTHR43277">
    <property type="entry name" value="ARGININE DECARBOXYLASE"/>
    <property type="match status" value="1"/>
</dbReference>
<dbReference type="InterPro" id="IPR052357">
    <property type="entry name" value="Orn_Lys_Arg_decarboxylase-I"/>
</dbReference>
<keyword evidence="3" id="KW-0210">Decarboxylase</keyword>
<dbReference type="InterPro" id="IPR015424">
    <property type="entry name" value="PyrdxlP-dep_Trfase"/>
</dbReference>
<dbReference type="Gene3D" id="3.40.640.10">
    <property type="entry name" value="Type I PLP-dependent aspartate aminotransferase-like (Major domain)"/>
    <property type="match status" value="1"/>
</dbReference>
<dbReference type="OrthoDB" id="9815233at2"/>
<accession>A0A328A1T0</accession>
<dbReference type="InterPro" id="IPR008286">
    <property type="entry name" value="Prn/Lys/Arg_de-COase_C"/>
</dbReference>
<dbReference type="InterPro" id="IPR000310">
    <property type="entry name" value="Orn/Lys/Arg_deCO2ase_major_dom"/>
</dbReference>
<organism evidence="8 9">
    <name type="scientific">Macrococcoides bohemicum</name>
    <dbReference type="NCBI Taxonomy" id="1903056"/>
    <lineage>
        <taxon>Bacteria</taxon>
        <taxon>Bacillati</taxon>
        <taxon>Bacillota</taxon>
        <taxon>Bacilli</taxon>
        <taxon>Bacillales</taxon>
        <taxon>Staphylococcaceae</taxon>
        <taxon>Macrococcoides</taxon>
    </lineage>
</organism>
<dbReference type="Pfam" id="PF01276">
    <property type="entry name" value="OKR_DC_1"/>
    <property type="match status" value="1"/>
</dbReference>
<evidence type="ECO:0000256" key="3">
    <source>
        <dbReference type="ARBA" id="ARBA00022793"/>
    </source>
</evidence>
<evidence type="ECO:0000259" key="6">
    <source>
        <dbReference type="Pfam" id="PF01276"/>
    </source>
</evidence>
<evidence type="ECO:0008006" key="10">
    <source>
        <dbReference type="Google" id="ProtNLM"/>
    </source>
</evidence>
<sequence length="460" mass="52630">MIRKNKGVPSMKMYNAMIEHFKQIPISLHVPGHHYQTIGHLDNLELKYDVTEISGMDDYHHPEGIIKNSQLWINKDGYDSRFLVNGTTVGLLSVILSFIEAGEVPSVAIMRNAHKSIYNAIAMGRGSAYILPTNVSDTTKEYNGIDIGAIDKDTLSHIKLAVLTYPNYFGETYDIKVAIEYFHRYHIPVLIDEAHGAHFDISEHFPVSTLNYAADFVVQSYHKTLPAFTMSSVIHINHAISEDIKHQIIHLLSILQSSSPSYMLMLGLEQADNFYKQYQDRLFFKRRTTLLKALRKVFDVIEAADPLKLLLMHECYSGTELAHLLEQYGIFTELSNEKFVLCVLPLWHEDDRYLFELLIDRINNIKLDSNRVINEVKREMLYNQLDGIYIAQTSSNIITIDLNDSIGRICAEHIIPYPPGIPYILEGEVISEEHVQHVISFISNGGKVHGIYDNKIRVWK</sequence>
<dbReference type="EMBL" id="PZJG01000011">
    <property type="protein sequence ID" value="RAK48429.1"/>
    <property type="molecule type" value="Genomic_DNA"/>
</dbReference>
<evidence type="ECO:0000313" key="8">
    <source>
        <dbReference type="EMBL" id="RAK48429.1"/>
    </source>
</evidence>
<proteinExistence type="inferred from homology"/>
<dbReference type="GO" id="GO:0016831">
    <property type="term" value="F:carboxy-lyase activity"/>
    <property type="evidence" value="ECO:0007669"/>
    <property type="project" value="UniProtKB-KW"/>
</dbReference>
<protein>
    <recommendedName>
        <fullName evidence="10">Lysine decarboxylase</fullName>
    </recommendedName>
</protein>
<evidence type="ECO:0000256" key="1">
    <source>
        <dbReference type="ARBA" id="ARBA00001933"/>
    </source>
</evidence>
<keyword evidence="5" id="KW-0456">Lyase</keyword>